<keyword evidence="10 11" id="KW-0670">Pyruvate</keyword>
<comment type="caution">
    <text evidence="11">Lacks conserved residue(s) required for the propagation of feature annotation.</text>
</comment>
<comment type="similarity">
    <text evidence="11">Belongs to the phosphatidylserine decarboxylase family. PSD-A subfamily.</text>
</comment>
<evidence type="ECO:0000256" key="4">
    <source>
        <dbReference type="ARBA" id="ARBA00023098"/>
    </source>
</evidence>
<comment type="subunit">
    <text evidence="11">Heterodimer of a large membrane-associated beta subunit and a small pyruvoyl-containing alpha subunit.</text>
</comment>
<evidence type="ECO:0000256" key="5">
    <source>
        <dbReference type="ARBA" id="ARBA00023136"/>
    </source>
</evidence>
<comment type="caution">
    <text evidence="13">The sequence shown here is derived from an EMBL/GenBank/DDBJ whole genome shotgun (WGS) entry which is preliminary data.</text>
</comment>
<evidence type="ECO:0000313" key="14">
    <source>
        <dbReference type="Proteomes" id="UP000262325"/>
    </source>
</evidence>
<dbReference type="Proteomes" id="UP000262325">
    <property type="component" value="Unassembled WGS sequence"/>
</dbReference>
<dbReference type="GO" id="GO:0004609">
    <property type="term" value="F:phosphatidylserine decarboxylase activity"/>
    <property type="evidence" value="ECO:0007669"/>
    <property type="project" value="UniProtKB-UniRule"/>
</dbReference>
<dbReference type="InterPro" id="IPR003817">
    <property type="entry name" value="PS_Dcarbxylase"/>
</dbReference>
<evidence type="ECO:0000256" key="12">
    <source>
        <dbReference type="SAM" id="Phobius"/>
    </source>
</evidence>
<evidence type="ECO:0000256" key="1">
    <source>
        <dbReference type="ARBA" id="ARBA00022475"/>
    </source>
</evidence>
<dbReference type="UniPathway" id="UPA00558">
    <property type="reaction ID" value="UER00616"/>
</dbReference>
<keyword evidence="1 11" id="KW-1003">Cell membrane</keyword>
<dbReference type="GO" id="GO:0006646">
    <property type="term" value="P:phosphatidylethanolamine biosynthetic process"/>
    <property type="evidence" value="ECO:0007669"/>
    <property type="project" value="UniProtKB-UniRule"/>
</dbReference>
<accession>A0A3D5QC38</accession>
<dbReference type="NCBIfam" id="NF003685">
    <property type="entry name" value="PRK05305.2-5"/>
    <property type="match status" value="1"/>
</dbReference>
<name>A0A3D5QC38_FLESI</name>
<keyword evidence="6 11" id="KW-0865">Zymogen</keyword>
<dbReference type="EMBL" id="DPPF01000140">
    <property type="protein sequence ID" value="HCW93397.1"/>
    <property type="molecule type" value="Genomic_DNA"/>
</dbReference>
<keyword evidence="3 11" id="KW-0210">Decarboxylase</keyword>
<comment type="pathway">
    <text evidence="11">Phospholipid metabolism; phosphatidylethanolamine biosynthesis; phosphatidylethanolamine from CDP-diacylglycerol: step 2/2.</text>
</comment>
<dbReference type="GO" id="GO:0005886">
    <property type="term" value="C:plasma membrane"/>
    <property type="evidence" value="ECO:0007669"/>
    <property type="project" value="UniProtKB-SubCell"/>
</dbReference>
<evidence type="ECO:0000256" key="2">
    <source>
        <dbReference type="ARBA" id="ARBA00022516"/>
    </source>
</evidence>
<evidence type="ECO:0000256" key="6">
    <source>
        <dbReference type="ARBA" id="ARBA00023145"/>
    </source>
</evidence>
<dbReference type="Pfam" id="PF02666">
    <property type="entry name" value="PS_Dcarbxylase"/>
    <property type="match status" value="1"/>
</dbReference>
<dbReference type="AlphaFoldDB" id="A0A3D5QC38"/>
<keyword evidence="2 11" id="KW-0444">Lipid biosynthesis</keyword>
<keyword evidence="12" id="KW-1133">Transmembrane helix</keyword>
<feature type="chain" id="PRO_5023321020" description="Phosphatidylserine decarboxylase beta chain" evidence="11">
    <location>
        <begin position="1"/>
        <end position="172"/>
    </location>
</feature>
<evidence type="ECO:0000256" key="11">
    <source>
        <dbReference type="HAMAP-Rule" id="MF_00664"/>
    </source>
</evidence>
<keyword evidence="5 11" id="KW-0472">Membrane</keyword>
<keyword evidence="9 11" id="KW-1208">Phospholipid metabolism</keyword>
<dbReference type="HAMAP" id="MF_00664">
    <property type="entry name" value="PS_decarb_PSD_A"/>
    <property type="match status" value="1"/>
</dbReference>
<proteinExistence type="inferred from homology"/>
<keyword evidence="4 11" id="KW-0443">Lipid metabolism</keyword>
<sequence>MIAKEGYPFILTAAAAVLILAIIPEGFLIFLLIVLLVFFIIFFRDPERRIPPFDDIALSGADGKIVDITREEFDGEDFTKISVFMNIFNVHVNRMPLSGKVTDITHKSGKFIPADKKESSFENEQNIITVETKYGKAVFKQVAGLVARRTVCYAEKAMDVPMGDRLGIIKFSSRFDHYLPAGFQPAVAEGEKVKAGETIIARYNG</sequence>
<feature type="chain" id="PRO_5023321019" description="Phosphatidylserine decarboxylase alpha chain" evidence="11">
    <location>
        <begin position="173"/>
        <end position="205"/>
    </location>
</feature>
<gene>
    <name evidence="11" type="primary">psd</name>
    <name evidence="13" type="ORF">DHM44_06925</name>
</gene>
<keyword evidence="7 11" id="KW-0594">Phospholipid biosynthesis</keyword>
<evidence type="ECO:0000256" key="8">
    <source>
        <dbReference type="ARBA" id="ARBA00023239"/>
    </source>
</evidence>
<keyword evidence="12" id="KW-0812">Transmembrane</keyword>
<comment type="PTM">
    <text evidence="11">Is synthesized initially as an inactive proenzyme. Formation of the active enzyme involves a self-maturation process in which the active site pyruvoyl group is generated from an internal serine residue via an autocatalytic post-translational modification. Two non-identical subunits are generated from the proenzyme in this reaction, and the pyruvate is formed at the N-terminus of the alpha chain, which is derived from the carboxyl end of the proenzyme. The post-translation cleavage follows an unusual pathway, termed non-hydrolytic serinolysis, in which the side chain hydroxyl group of the serine supplies its oxygen atom to form the C-terminus of the beta chain, while the remainder of the serine residue undergoes an oxidative deamination to produce ammonia and the pyruvoyl prosthetic group on the alpha chain.</text>
</comment>
<keyword evidence="8 11" id="KW-0456">Lyase</keyword>
<feature type="modified residue" description="Pyruvic acid (Ser); by autocatalysis" evidence="11">
    <location>
        <position position="173"/>
    </location>
</feature>
<comment type="catalytic activity">
    <reaction evidence="11">
        <text>a 1,2-diacyl-sn-glycero-3-phospho-L-serine + H(+) = a 1,2-diacyl-sn-glycero-3-phosphoethanolamine + CO2</text>
        <dbReference type="Rhea" id="RHEA:20828"/>
        <dbReference type="ChEBI" id="CHEBI:15378"/>
        <dbReference type="ChEBI" id="CHEBI:16526"/>
        <dbReference type="ChEBI" id="CHEBI:57262"/>
        <dbReference type="ChEBI" id="CHEBI:64612"/>
        <dbReference type="EC" id="4.1.1.65"/>
    </reaction>
</comment>
<organism evidence="13 14">
    <name type="scientific">Flexistipes sinusarabici</name>
    <dbReference type="NCBI Taxonomy" id="2352"/>
    <lineage>
        <taxon>Bacteria</taxon>
        <taxon>Pseudomonadati</taxon>
        <taxon>Deferribacterota</taxon>
        <taxon>Deferribacteres</taxon>
        <taxon>Deferribacterales</taxon>
        <taxon>Flexistipitaceae</taxon>
        <taxon>Flexistipes</taxon>
    </lineage>
</organism>
<dbReference type="EC" id="4.1.1.65" evidence="11"/>
<comment type="function">
    <text evidence="11">Catalyzes the formation of phosphatidylethanolamine (PtdEtn) from phosphatidylserine (PtdSer).</text>
</comment>
<comment type="subcellular location">
    <subcellularLocation>
        <location evidence="11">Cell membrane</location>
        <topology evidence="11">Peripheral membrane protein</topology>
    </subcellularLocation>
</comment>
<evidence type="ECO:0000256" key="7">
    <source>
        <dbReference type="ARBA" id="ARBA00023209"/>
    </source>
</evidence>
<protein>
    <recommendedName>
        <fullName evidence="11">Phosphatidylserine decarboxylase proenzyme</fullName>
        <ecNumber evidence="11">4.1.1.65</ecNumber>
    </recommendedName>
    <component>
        <recommendedName>
            <fullName evidence="11">Phosphatidylserine decarboxylase alpha chain</fullName>
        </recommendedName>
    </component>
    <component>
        <recommendedName>
            <fullName evidence="11">Phosphatidylserine decarboxylase beta chain</fullName>
        </recommendedName>
    </component>
</protein>
<evidence type="ECO:0000256" key="9">
    <source>
        <dbReference type="ARBA" id="ARBA00023264"/>
    </source>
</evidence>
<comment type="cofactor">
    <cofactor evidence="11">
        <name>pyruvate</name>
        <dbReference type="ChEBI" id="CHEBI:15361"/>
    </cofactor>
    <text evidence="11">Binds 1 pyruvoyl group covalently per subunit.</text>
</comment>
<evidence type="ECO:0000256" key="3">
    <source>
        <dbReference type="ARBA" id="ARBA00022793"/>
    </source>
</evidence>
<feature type="active site" description="Schiff-base intermediate with substrate; via pyruvic acid" evidence="11">
    <location>
        <position position="173"/>
    </location>
</feature>
<evidence type="ECO:0000313" key="13">
    <source>
        <dbReference type="EMBL" id="HCW93397.1"/>
    </source>
</evidence>
<evidence type="ECO:0000256" key="10">
    <source>
        <dbReference type="ARBA" id="ARBA00023317"/>
    </source>
</evidence>
<dbReference type="PANTHER" id="PTHR35809">
    <property type="entry name" value="ARCHAETIDYLSERINE DECARBOXYLASE PROENZYME-RELATED"/>
    <property type="match status" value="1"/>
</dbReference>
<feature type="transmembrane region" description="Helical" evidence="12">
    <location>
        <begin position="12"/>
        <end position="43"/>
    </location>
</feature>
<dbReference type="PANTHER" id="PTHR35809:SF1">
    <property type="entry name" value="ARCHAETIDYLSERINE DECARBOXYLASE PROENZYME-RELATED"/>
    <property type="match status" value="1"/>
</dbReference>
<reference evidence="13 14" key="1">
    <citation type="journal article" date="2018" name="Nat. Biotechnol.">
        <title>A standardized bacterial taxonomy based on genome phylogeny substantially revises the tree of life.</title>
        <authorList>
            <person name="Parks D.H."/>
            <person name="Chuvochina M."/>
            <person name="Waite D.W."/>
            <person name="Rinke C."/>
            <person name="Skarshewski A."/>
            <person name="Chaumeil P.A."/>
            <person name="Hugenholtz P."/>
        </authorList>
    </citation>
    <scope>NUCLEOTIDE SEQUENCE [LARGE SCALE GENOMIC DNA]</scope>
    <source>
        <strain evidence="13">UBA8672</strain>
    </source>
</reference>
<dbReference type="InterPro" id="IPR033175">
    <property type="entry name" value="PSD-A"/>
</dbReference>